<dbReference type="InterPro" id="IPR041679">
    <property type="entry name" value="DNA2/NAM7-like_C"/>
</dbReference>
<feature type="domain" description="AAA+ ATPase" evidence="13">
    <location>
        <begin position="732"/>
        <end position="961"/>
    </location>
</feature>
<proteinExistence type="inferred from homology"/>
<feature type="compositionally biased region" description="Basic and acidic residues" evidence="12">
    <location>
        <begin position="476"/>
        <end position="494"/>
    </location>
</feature>
<dbReference type="GO" id="GO:0032574">
    <property type="term" value="F:5'-3' RNA helicase activity"/>
    <property type="evidence" value="ECO:0007669"/>
    <property type="project" value="InterPro"/>
</dbReference>
<dbReference type="GO" id="GO:0006139">
    <property type="term" value="P:nucleobase-containing compound metabolic process"/>
    <property type="evidence" value="ECO:0007669"/>
    <property type="project" value="InterPro"/>
</dbReference>
<dbReference type="AlphaFoldDB" id="A0A9W7GK46"/>
<comment type="subcellular location">
    <subcellularLocation>
        <location evidence="1">Cytoplasm</location>
        <location evidence="1">Cytoplasmic ribonucleoprotein granule</location>
    </subcellularLocation>
</comment>
<reference evidence="16" key="1">
    <citation type="journal article" date="2023" name="Commun. Biol.">
        <title>Genome analysis of Parmales, the sister group of diatoms, reveals the evolutionary specialization of diatoms from phago-mixotrophs to photoautotrophs.</title>
        <authorList>
            <person name="Ban H."/>
            <person name="Sato S."/>
            <person name="Yoshikawa S."/>
            <person name="Yamada K."/>
            <person name="Nakamura Y."/>
            <person name="Ichinomiya M."/>
            <person name="Sato N."/>
            <person name="Blanc-Mathieu R."/>
            <person name="Endo H."/>
            <person name="Kuwata A."/>
            <person name="Ogata H."/>
        </authorList>
    </citation>
    <scope>NUCLEOTIDE SEQUENCE [LARGE SCALE GENOMIC DNA]</scope>
</reference>
<comment type="similarity">
    <text evidence="2">Belongs to the DNA2/NAM7 helicase family. SDE3 subfamily.</text>
</comment>
<dbReference type="CDD" id="cd18038">
    <property type="entry name" value="DEXXQc_Helz-like"/>
    <property type="match status" value="1"/>
</dbReference>
<dbReference type="Gene3D" id="3.30.420.10">
    <property type="entry name" value="Ribonuclease H-like superfamily/Ribonuclease H"/>
    <property type="match status" value="1"/>
</dbReference>
<evidence type="ECO:0000256" key="4">
    <source>
        <dbReference type="ARBA" id="ARBA00022490"/>
    </source>
</evidence>
<keyword evidence="5" id="KW-0547">Nucleotide-binding</keyword>
<evidence type="ECO:0000256" key="7">
    <source>
        <dbReference type="ARBA" id="ARBA00022806"/>
    </source>
</evidence>
<keyword evidence="4" id="KW-0963">Cytoplasm</keyword>
<dbReference type="InterPro" id="IPR026122">
    <property type="entry name" value="MOV-10/SDE3_DEXXQ/H-box"/>
</dbReference>
<feature type="domain" description="3'-5' exonuclease" evidence="14">
    <location>
        <begin position="6"/>
        <end position="198"/>
    </location>
</feature>
<keyword evidence="16" id="KW-1185">Reference proteome</keyword>
<comment type="caution">
    <text evidence="15">The sequence shown here is derived from an EMBL/GenBank/DDBJ whole genome shotgun (WGS) entry which is preliminary data.</text>
</comment>
<dbReference type="InterPro" id="IPR036397">
    <property type="entry name" value="RNaseH_sf"/>
</dbReference>
<dbReference type="Proteomes" id="UP001165065">
    <property type="component" value="Unassembled WGS sequence"/>
</dbReference>
<organism evidence="15 16">
    <name type="scientific">Triparma columacea</name>
    <dbReference type="NCBI Taxonomy" id="722753"/>
    <lineage>
        <taxon>Eukaryota</taxon>
        <taxon>Sar</taxon>
        <taxon>Stramenopiles</taxon>
        <taxon>Ochrophyta</taxon>
        <taxon>Bolidophyceae</taxon>
        <taxon>Parmales</taxon>
        <taxon>Triparmaceae</taxon>
        <taxon>Triparma</taxon>
    </lineage>
</organism>
<dbReference type="GO" id="GO:0008408">
    <property type="term" value="F:3'-5' exonuclease activity"/>
    <property type="evidence" value="ECO:0007669"/>
    <property type="project" value="InterPro"/>
</dbReference>
<evidence type="ECO:0000259" key="13">
    <source>
        <dbReference type="SMART" id="SM00382"/>
    </source>
</evidence>
<evidence type="ECO:0000256" key="3">
    <source>
        <dbReference type="ARBA" id="ARBA00012552"/>
    </source>
</evidence>
<protein>
    <recommendedName>
        <fullName evidence="3">RNA helicase</fullName>
        <ecNumber evidence="3">3.6.4.13</ecNumber>
    </recommendedName>
</protein>
<dbReference type="EMBL" id="BRYA01000252">
    <property type="protein sequence ID" value="GMI45528.1"/>
    <property type="molecule type" value="Genomic_DNA"/>
</dbReference>
<evidence type="ECO:0000256" key="5">
    <source>
        <dbReference type="ARBA" id="ARBA00022741"/>
    </source>
</evidence>
<dbReference type="PANTHER" id="PTHR45418">
    <property type="entry name" value="CANCER/TESTIS ANTIGEN 55"/>
    <property type="match status" value="1"/>
</dbReference>
<evidence type="ECO:0000259" key="14">
    <source>
        <dbReference type="SMART" id="SM00474"/>
    </source>
</evidence>
<evidence type="ECO:0000256" key="8">
    <source>
        <dbReference type="ARBA" id="ARBA00022840"/>
    </source>
</evidence>
<dbReference type="InterPro" id="IPR003593">
    <property type="entry name" value="AAA+_ATPase"/>
</dbReference>
<evidence type="ECO:0000313" key="15">
    <source>
        <dbReference type="EMBL" id="GMI45528.1"/>
    </source>
</evidence>
<gene>
    <name evidence="15" type="ORF">TrCOL_g7759</name>
</gene>
<dbReference type="InterPro" id="IPR041677">
    <property type="entry name" value="DNA2/NAM7_AAA_11"/>
</dbReference>
<feature type="region of interest" description="Disordered" evidence="12">
    <location>
        <begin position="217"/>
        <end position="237"/>
    </location>
</feature>
<dbReference type="GO" id="GO:0031047">
    <property type="term" value="P:regulatory ncRNA-mediated gene silencing"/>
    <property type="evidence" value="ECO:0007669"/>
    <property type="project" value="UniProtKB-KW"/>
</dbReference>
<evidence type="ECO:0000256" key="6">
    <source>
        <dbReference type="ARBA" id="ARBA00022801"/>
    </source>
</evidence>
<dbReference type="SMART" id="SM00382">
    <property type="entry name" value="AAA"/>
    <property type="match status" value="1"/>
</dbReference>
<dbReference type="SUPFAM" id="SSF53098">
    <property type="entry name" value="Ribonuclease H-like"/>
    <property type="match status" value="1"/>
</dbReference>
<name>A0A9W7GK46_9STRA</name>
<sequence length="1193" mass="132752">MTQLMLSYFDDNNKVAEGASILNGGADPNEAVCFDLEFVSLALPNPPELCLIQVAKASLHGKVFLFDAITASNVLTAGPPGGSLRDLLSNSTVTKVFHDVRMDCKALMGRHVSFGSNSVFDTQVAHEILRGRKMSGLDSVLKEWLGVELEMKKMGKKMHTRQPKIWRKRPLTSKLLNYAAEDVTHLPALYERMLAEAKRKGLLAQIMSKSWERVVRNVGATPPSPPRPSLNPSLNPNPNFNISADPAIMFGRALLNNELMRTRCEDRIRFNEEYLKFCQVNGINNPRSHSSVLWRLSKMSIKERLKEGVVELRVRGGQFIVFGKGSGSSRKLAEAKLRVMDNRESIIADKGGVKVSALEFDEVLRQGERCSRELTITNNCNIPRKLLSAKLLRRGGTGFSFGDSNNRQVAVRGLPLELKPSQSLTITVSWTARIHGMSYETISLAFDGFSIGRFIEGRCGDVDLLDDLKPVGEYSPKKFSDRRREGSGSRRVFEDVPAPSKSGGKGGGKFKVDLAGYRVPPAWQKKLETPEACAEELGKGVEAIVGGSQQKAMKAYAKHFDQLLWTEEVQLDVDLKEFNLCGDKSQTMERVGPYLRVHIKGLAEKRPSVLKGDTLRVNIRGQKKTFQGRAEEIEMEDVLLSFHPSFHDSYVAGTPVEIKFILGRTPQRLFHQGCLQAKKLRPAILFPTPMDMNEGKVYPARVNFSARFRNRLIANNPPQALAVRNVVEARAKNVPYIIFGPPGTGKTTTVVECIVQCAALGVKILVAAPTNTAADLLCTLLVKTGVLDDSRKLYRLNAYSRSRLDVPKEVIRHSTWNGENFENLPLEELLKKQVVVATLSTASKLRNNGVMNGHFDMVIIDEAGQAMEPEAVAPVACLLSDHGQLLLAGDPRQLGPVIHSAVAKENGLADSFLERLMRRGIYTRGRNGHFDERVLTQLTHNFRSHEALLELPNRLFYNNALECKASAMLRNHCVGWDQLPNPKVPMIFHGIVGKDMRERGSPSWFNPDECAVCVDYVKQLLNIRGKSVLPSDIGVIAPYHKQVMKLTRAFKGQDFDVSANGIKVGSTEHFQGQERKIIIISTVRSSAEHVGTDVRHNLGFLTNPKRFNVSITRACSLLIIIGNPNVLWQDENWQELVRRCVDLKAYTGMEFTPPTDGENNHGDDEMADDLDELNQGEASTAFLQEGMEMPTYE</sequence>
<evidence type="ECO:0000256" key="9">
    <source>
        <dbReference type="ARBA" id="ARBA00022884"/>
    </source>
</evidence>
<evidence type="ECO:0000256" key="1">
    <source>
        <dbReference type="ARBA" id="ARBA00004331"/>
    </source>
</evidence>
<evidence type="ECO:0000256" key="11">
    <source>
        <dbReference type="ARBA" id="ARBA00047984"/>
    </source>
</evidence>
<evidence type="ECO:0000256" key="12">
    <source>
        <dbReference type="SAM" id="MobiDB-lite"/>
    </source>
</evidence>
<dbReference type="InterPro" id="IPR027417">
    <property type="entry name" value="P-loop_NTPase"/>
</dbReference>
<dbReference type="InterPro" id="IPR012337">
    <property type="entry name" value="RNaseH-like_sf"/>
</dbReference>
<feature type="region of interest" description="Disordered" evidence="12">
    <location>
        <begin position="476"/>
        <end position="509"/>
    </location>
</feature>
<dbReference type="Pfam" id="PF13087">
    <property type="entry name" value="AAA_12"/>
    <property type="match status" value="1"/>
</dbReference>
<keyword evidence="9" id="KW-0694">RNA-binding</keyword>
<dbReference type="PANTHER" id="PTHR45418:SF1">
    <property type="entry name" value="CANCER_TESTIS ANTIGEN 55"/>
    <property type="match status" value="1"/>
</dbReference>
<keyword evidence="6" id="KW-0378">Hydrolase</keyword>
<dbReference type="Pfam" id="PF01612">
    <property type="entry name" value="DNA_pol_A_exo1"/>
    <property type="match status" value="1"/>
</dbReference>
<dbReference type="Pfam" id="PF21634">
    <property type="entry name" value="MOV-10_beta-barrel"/>
    <property type="match status" value="1"/>
</dbReference>
<dbReference type="EC" id="3.6.4.13" evidence="3"/>
<keyword evidence="7" id="KW-0347">Helicase</keyword>
<dbReference type="CDD" id="cd06142">
    <property type="entry name" value="RNaseD_exo"/>
    <property type="match status" value="1"/>
</dbReference>
<dbReference type="GO" id="GO:0036464">
    <property type="term" value="C:cytoplasmic ribonucleoprotein granule"/>
    <property type="evidence" value="ECO:0007669"/>
    <property type="project" value="UniProtKB-SubCell"/>
</dbReference>
<dbReference type="GO" id="GO:0003723">
    <property type="term" value="F:RNA binding"/>
    <property type="evidence" value="ECO:0007669"/>
    <property type="project" value="UniProtKB-KW"/>
</dbReference>
<dbReference type="FunFam" id="3.40.50.300:FF:000608">
    <property type="entry name" value="Mov10 RISC complex RNA helicase"/>
    <property type="match status" value="1"/>
</dbReference>
<dbReference type="InterPro" id="IPR002562">
    <property type="entry name" value="3'-5'_exonuclease_dom"/>
</dbReference>
<dbReference type="Pfam" id="PF13086">
    <property type="entry name" value="AAA_11"/>
    <property type="match status" value="2"/>
</dbReference>
<dbReference type="InterPro" id="IPR047187">
    <property type="entry name" value="SF1_C_Upf1"/>
</dbReference>
<keyword evidence="10" id="KW-0943">RNA-mediated gene silencing</keyword>
<dbReference type="SMART" id="SM00474">
    <property type="entry name" value="35EXOc"/>
    <property type="match status" value="1"/>
</dbReference>
<keyword evidence="8" id="KW-0067">ATP-binding</keyword>
<accession>A0A9W7GK46</accession>
<dbReference type="GO" id="GO:0005524">
    <property type="term" value="F:ATP binding"/>
    <property type="evidence" value="ECO:0007669"/>
    <property type="project" value="UniProtKB-KW"/>
</dbReference>
<dbReference type="SUPFAM" id="SSF52540">
    <property type="entry name" value="P-loop containing nucleoside triphosphate hydrolases"/>
    <property type="match status" value="1"/>
</dbReference>
<dbReference type="Gene3D" id="3.40.50.300">
    <property type="entry name" value="P-loop containing nucleotide triphosphate hydrolases"/>
    <property type="match status" value="2"/>
</dbReference>
<evidence type="ECO:0000256" key="2">
    <source>
        <dbReference type="ARBA" id="ARBA00005601"/>
    </source>
</evidence>
<evidence type="ECO:0000256" key="10">
    <source>
        <dbReference type="ARBA" id="ARBA00023158"/>
    </source>
</evidence>
<dbReference type="OrthoDB" id="6513042at2759"/>
<dbReference type="CDD" id="cd18808">
    <property type="entry name" value="SF1_C_Upf1"/>
    <property type="match status" value="1"/>
</dbReference>
<feature type="region of interest" description="Disordered" evidence="12">
    <location>
        <begin position="1149"/>
        <end position="1168"/>
    </location>
</feature>
<evidence type="ECO:0000313" key="16">
    <source>
        <dbReference type="Proteomes" id="UP001165065"/>
    </source>
</evidence>
<comment type="catalytic activity">
    <reaction evidence="11">
        <text>ATP + H2O = ADP + phosphate + H(+)</text>
        <dbReference type="Rhea" id="RHEA:13065"/>
        <dbReference type="ChEBI" id="CHEBI:15377"/>
        <dbReference type="ChEBI" id="CHEBI:15378"/>
        <dbReference type="ChEBI" id="CHEBI:30616"/>
        <dbReference type="ChEBI" id="CHEBI:43474"/>
        <dbReference type="ChEBI" id="CHEBI:456216"/>
        <dbReference type="EC" id="3.6.4.13"/>
    </reaction>
</comment>
<dbReference type="InterPro" id="IPR049080">
    <property type="entry name" value="MOV-10-like_beta-barrel"/>
</dbReference>